<accession>A0ACD5UAX1</accession>
<protein>
    <submittedName>
        <fullName evidence="1">Uncharacterized protein</fullName>
    </submittedName>
</protein>
<sequence>MMARTMGPSGKRAAGNTDRLSDLPDGLIHKIMSFLKAREAVQTCVLSRRWEDLWCSMPFLTIDEQEFRPSAIALGSEEWDDYEEDEFEDDIDYPRFEDFVTNLLMFHSAPTLDRFRFHAVCHAVSHREIKFINSWLRRGIKRCPRVVEVHSTDGCKLPLLGSSSSRLNRLHLVGITLDRNFTQQLRSSTCPVLEDLELKRCKLEDNAEIASCTLKNLTIEDCTTSTPSALTIKAPSLTHLQLFLTAFGQNWHAVVVEEMPLLVKATIRLKASTAILPCKLLFSLACVRDLELTGLRTLDNFHIGSGTLPVFHNVRTLLLDKCDLSDSCDILGSFLNNAPCLETLTLQQCKLPGGSKKSIAGGNVEWTYLGSQDTPSFQCSSLKRTEIIYEEDDDVQKLFDLLLGVWRNLQKTAIVIKKASRRYFAM</sequence>
<evidence type="ECO:0000313" key="2">
    <source>
        <dbReference type="Proteomes" id="UP001732700"/>
    </source>
</evidence>
<dbReference type="EnsemblPlants" id="AVESA.00010b.r2.2AG0222510.1">
    <property type="protein sequence ID" value="AVESA.00010b.r2.2AG0222510.1.CDS"/>
    <property type="gene ID" value="AVESA.00010b.r2.2AG0222510"/>
</dbReference>
<name>A0ACD5UAX1_AVESA</name>
<reference evidence="1" key="1">
    <citation type="submission" date="2021-05" db="EMBL/GenBank/DDBJ databases">
        <authorList>
            <person name="Scholz U."/>
            <person name="Mascher M."/>
            <person name="Fiebig A."/>
        </authorList>
    </citation>
    <scope>NUCLEOTIDE SEQUENCE [LARGE SCALE GENOMIC DNA]</scope>
</reference>
<keyword evidence="2" id="KW-1185">Reference proteome</keyword>
<proteinExistence type="predicted"/>
<evidence type="ECO:0000313" key="1">
    <source>
        <dbReference type="EnsemblPlants" id="AVESA.00010b.r2.2AG0222510.1.CDS"/>
    </source>
</evidence>
<organism evidence="1 2">
    <name type="scientific">Avena sativa</name>
    <name type="common">Oat</name>
    <dbReference type="NCBI Taxonomy" id="4498"/>
    <lineage>
        <taxon>Eukaryota</taxon>
        <taxon>Viridiplantae</taxon>
        <taxon>Streptophyta</taxon>
        <taxon>Embryophyta</taxon>
        <taxon>Tracheophyta</taxon>
        <taxon>Spermatophyta</taxon>
        <taxon>Magnoliopsida</taxon>
        <taxon>Liliopsida</taxon>
        <taxon>Poales</taxon>
        <taxon>Poaceae</taxon>
        <taxon>BOP clade</taxon>
        <taxon>Pooideae</taxon>
        <taxon>Poodae</taxon>
        <taxon>Poeae</taxon>
        <taxon>Poeae Chloroplast Group 1 (Aveneae type)</taxon>
        <taxon>Aveninae</taxon>
        <taxon>Avena</taxon>
    </lineage>
</organism>
<reference evidence="1" key="2">
    <citation type="submission" date="2025-09" db="UniProtKB">
        <authorList>
            <consortium name="EnsemblPlants"/>
        </authorList>
    </citation>
    <scope>IDENTIFICATION</scope>
</reference>
<dbReference type="Proteomes" id="UP001732700">
    <property type="component" value="Chromosome 2A"/>
</dbReference>